<sequence length="217" mass="24065">MKAITEKTRISRSPKRGDYSEEMIYSILDEGLFCHVAYVENGQPMMIPTGYGRVGDKLYIHGSMGSHFMRAIADGRPVVLTVSLIDGLVLARSAFHHSVNYRSVVAFASGTVVTDDDERWEALRIITEHVVPGRWDDVRWPSASEMKKTMVISFPLDEASAKLRTVGVLDDEEDLNLPAWAGILPLRLMPGEPQPDPQLAEGTAMPGYVSGYKRGSR</sequence>
<accession>A0A1G9TZG7</accession>
<proteinExistence type="predicted"/>
<dbReference type="PANTHER" id="PTHR34071">
    <property type="entry name" value="5-NITROIMIDAZOLE ANTIBIOTICS RESISTANCE PROTEIN, NIMA-FAMILY-RELATED PROTEIN-RELATED"/>
    <property type="match status" value="1"/>
</dbReference>
<reference evidence="2 3" key="1">
    <citation type="submission" date="2016-10" db="EMBL/GenBank/DDBJ databases">
        <authorList>
            <person name="de Groot N.N."/>
        </authorList>
    </citation>
    <scope>NUCLEOTIDE SEQUENCE [LARGE SCALE GENOMIC DNA]</scope>
    <source>
        <strain evidence="2 3">DSM 21668</strain>
    </source>
</reference>
<evidence type="ECO:0000313" key="3">
    <source>
        <dbReference type="Proteomes" id="UP000198901"/>
    </source>
</evidence>
<dbReference type="STRING" id="563176.SAMN04488090_3609"/>
<gene>
    <name evidence="2" type="ORF">SAMN04488090_3609</name>
</gene>
<name>A0A1G9TZG7_9BACT</name>
<dbReference type="Pfam" id="PF12900">
    <property type="entry name" value="Pyridox_ox_2"/>
    <property type="match status" value="1"/>
</dbReference>
<dbReference type="EMBL" id="FNGS01000007">
    <property type="protein sequence ID" value="SDM52991.1"/>
    <property type="molecule type" value="Genomic_DNA"/>
</dbReference>
<evidence type="ECO:0000313" key="2">
    <source>
        <dbReference type="EMBL" id="SDM52991.1"/>
    </source>
</evidence>
<protein>
    <recommendedName>
        <fullName evidence="4">Nitroimidazol reductase NimA, pyridoxamine 5'-phosphate oxidase superfamily</fullName>
    </recommendedName>
</protein>
<organism evidence="2 3">
    <name type="scientific">Siphonobacter aquaeclarae</name>
    <dbReference type="NCBI Taxonomy" id="563176"/>
    <lineage>
        <taxon>Bacteria</taxon>
        <taxon>Pseudomonadati</taxon>
        <taxon>Bacteroidota</taxon>
        <taxon>Cytophagia</taxon>
        <taxon>Cytophagales</taxon>
        <taxon>Cytophagaceae</taxon>
        <taxon>Siphonobacter</taxon>
    </lineage>
</organism>
<dbReference type="Proteomes" id="UP000198901">
    <property type="component" value="Unassembled WGS sequence"/>
</dbReference>
<dbReference type="Gene3D" id="2.30.110.10">
    <property type="entry name" value="Electron Transport, Fmn-binding Protein, Chain A"/>
    <property type="match status" value="1"/>
</dbReference>
<dbReference type="PANTHER" id="PTHR34071:SF2">
    <property type="entry name" value="FLAVIN-NUCLEOTIDE-BINDING PROTEIN"/>
    <property type="match status" value="1"/>
</dbReference>
<dbReference type="InterPro" id="IPR024747">
    <property type="entry name" value="Pyridox_Oxase-rel"/>
</dbReference>
<dbReference type="InterPro" id="IPR012349">
    <property type="entry name" value="Split_barrel_FMN-bd"/>
</dbReference>
<dbReference type="RefSeq" id="WP_093205422.1">
    <property type="nucleotide sequence ID" value="NZ_FNGS01000007.1"/>
</dbReference>
<dbReference type="SUPFAM" id="SSF50475">
    <property type="entry name" value="FMN-binding split barrel"/>
    <property type="match status" value="1"/>
</dbReference>
<dbReference type="OrthoDB" id="116031at2"/>
<dbReference type="AlphaFoldDB" id="A0A1G9TZG7"/>
<keyword evidence="3" id="KW-1185">Reference proteome</keyword>
<evidence type="ECO:0000256" key="1">
    <source>
        <dbReference type="SAM" id="MobiDB-lite"/>
    </source>
</evidence>
<feature type="region of interest" description="Disordered" evidence="1">
    <location>
        <begin position="192"/>
        <end position="217"/>
    </location>
</feature>
<evidence type="ECO:0008006" key="4">
    <source>
        <dbReference type="Google" id="ProtNLM"/>
    </source>
</evidence>